<evidence type="ECO:0000256" key="1">
    <source>
        <dbReference type="SAM" id="SignalP"/>
    </source>
</evidence>
<evidence type="ECO:0000313" key="3">
    <source>
        <dbReference type="Proteomes" id="UP000652219"/>
    </source>
</evidence>
<sequence length="146" mass="16006">MKFAILFTTWTAVALAASVSYDEGASLFARQDTGEAVCANCQNSVSCNGVKFKKTAPRGWSELSKRQQEAEIKNVCNNCHNNVVCAGSKIASPEISKSGTQKVNIWRPCRAKAVKEQGYEEQESVYLLNGYVRRLILMVFAGSGMD</sequence>
<dbReference type="Proteomes" id="UP000652219">
    <property type="component" value="Unassembled WGS sequence"/>
</dbReference>
<dbReference type="AlphaFoldDB" id="A0A8H6MJV3"/>
<gene>
    <name evidence="2" type="ORF">CSOJ01_14688</name>
</gene>
<reference evidence="2 3" key="1">
    <citation type="journal article" date="2020" name="Phytopathology">
        <title>Genome Sequence Resources of Colletotrichum truncatum, C. plurivorum, C. musicola, and C. sojae: Four Species Pathogenic to Soybean (Glycine max).</title>
        <authorList>
            <person name="Rogerio F."/>
            <person name="Boufleur T.R."/>
            <person name="Ciampi-Guillardi M."/>
            <person name="Sukno S.A."/>
            <person name="Thon M.R."/>
            <person name="Massola Junior N.S."/>
            <person name="Baroncelli R."/>
        </authorList>
    </citation>
    <scope>NUCLEOTIDE SEQUENCE [LARGE SCALE GENOMIC DNA]</scope>
    <source>
        <strain evidence="2 3">LFN0009</strain>
    </source>
</reference>
<keyword evidence="3" id="KW-1185">Reference proteome</keyword>
<comment type="caution">
    <text evidence="2">The sequence shown here is derived from an EMBL/GenBank/DDBJ whole genome shotgun (WGS) entry which is preliminary data.</text>
</comment>
<evidence type="ECO:0000313" key="2">
    <source>
        <dbReference type="EMBL" id="KAF6789986.1"/>
    </source>
</evidence>
<feature type="chain" id="PRO_5034922362" evidence="1">
    <location>
        <begin position="17"/>
        <end position="146"/>
    </location>
</feature>
<accession>A0A8H6MJV3</accession>
<organism evidence="2 3">
    <name type="scientific">Colletotrichum sojae</name>
    <dbReference type="NCBI Taxonomy" id="2175907"/>
    <lineage>
        <taxon>Eukaryota</taxon>
        <taxon>Fungi</taxon>
        <taxon>Dikarya</taxon>
        <taxon>Ascomycota</taxon>
        <taxon>Pezizomycotina</taxon>
        <taxon>Sordariomycetes</taxon>
        <taxon>Hypocreomycetidae</taxon>
        <taxon>Glomerellales</taxon>
        <taxon>Glomerellaceae</taxon>
        <taxon>Colletotrichum</taxon>
        <taxon>Colletotrichum orchidearum species complex</taxon>
    </lineage>
</organism>
<name>A0A8H6MJV3_9PEZI</name>
<dbReference type="EMBL" id="WIGN01000518">
    <property type="protein sequence ID" value="KAF6789986.1"/>
    <property type="molecule type" value="Genomic_DNA"/>
</dbReference>
<protein>
    <submittedName>
        <fullName evidence="2">Uncharacterized protein</fullName>
    </submittedName>
</protein>
<feature type="signal peptide" evidence="1">
    <location>
        <begin position="1"/>
        <end position="16"/>
    </location>
</feature>
<keyword evidence="1" id="KW-0732">Signal</keyword>
<proteinExistence type="predicted"/>